<keyword evidence="1" id="KW-0805">Transcription regulation</keyword>
<dbReference type="Gene3D" id="1.10.10.10">
    <property type="entry name" value="Winged helix-like DNA-binding domain superfamily/Winged helix DNA-binding domain"/>
    <property type="match status" value="1"/>
</dbReference>
<accession>A0ABN0URG0</accession>
<keyword evidence="2" id="KW-0238">DNA-binding</keyword>
<reference evidence="5 6" key="1">
    <citation type="journal article" date="2019" name="Int. J. Syst. Evol. Microbiol.">
        <title>The Global Catalogue of Microorganisms (GCM) 10K type strain sequencing project: providing services to taxonomists for standard genome sequencing and annotation.</title>
        <authorList>
            <consortium name="The Broad Institute Genomics Platform"/>
            <consortium name="The Broad Institute Genome Sequencing Center for Infectious Disease"/>
            <person name="Wu L."/>
            <person name="Ma J."/>
        </authorList>
    </citation>
    <scope>NUCLEOTIDE SEQUENCE [LARGE SCALE GENOMIC DNA]</scope>
    <source>
        <strain evidence="5 6">JCM 3380</strain>
    </source>
</reference>
<dbReference type="Pfam" id="PF13191">
    <property type="entry name" value="AAA_16"/>
    <property type="match status" value="1"/>
</dbReference>
<dbReference type="Proteomes" id="UP001500416">
    <property type="component" value="Unassembled WGS sequence"/>
</dbReference>
<dbReference type="SUPFAM" id="SSF48452">
    <property type="entry name" value="TPR-like"/>
    <property type="match status" value="2"/>
</dbReference>
<dbReference type="PROSITE" id="PS50043">
    <property type="entry name" value="HTH_LUXR_2"/>
    <property type="match status" value="1"/>
</dbReference>
<dbReference type="RefSeq" id="WP_343939138.1">
    <property type="nucleotide sequence ID" value="NZ_BAAABU010000028.1"/>
</dbReference>
<dbReference type="PANTHER" id="PTHR43214:SF24">
    <property type="entry name" value="TRANSCRIPTIONAL REGULATORY PROTEIN NARL-RELATED"/>
    <property type="match status" value="1"/>
</dbReference>
<dbReference type="Pfam" id="PF00196">
    <property type="entry name" value="GerE"/>
    <property type="match status" value="1"/>
</dbReference>
<dbReference type="SUPFAM" id="SSF46894">
    <property type="entry name" value="C-terminal effector domain of the bipartite response regulators"/>
    <property type="match status" value="1"/>
</dbReference>
<proteinExistence type="predicted"/>
<dbReference type="PANTHER" id="PTHR43214">
    <property type="entry name" value="TWO-COMPONENT RESPONSE REGULATOR"/>
    <property type="match status" value="1"/>
</dbReference>
<dbReference type="PRINTS" id="PR00038">
    <property type="entry name" value="HTHLUXR"/>
</dbReference>
<keyword evidence="6" id="KW-1185">Reference proteome</keyword>
<comment type="caution">
    <text evidence="5">The sequence shown here is derived from an EMBL/GenBank/DDBJ whole genome shotgun (WGS) entry which is preliminary data.</text>
</comment>
<evidence type="ECO:0000256" key="3">
    <source>
        <dbReference type="ARBA" id="ARBA00023163"/>
    </source>
</evidence>
<dbReference type="InterPro" id="IPR036388">
    <property type="entry name" value="WH-like_DNA-bd_sf"/>
</dbReference>
<dbReference type="Gene3D" id="1.25.40.10">
    <property type="entry name" value="Tetratricopeptide repeat domain"/>
    <property type="match status" value="1"/>
</dbReference>
<dbReference type="CDD" id="cd06170">
    <property type="entry name" value="LuxR_C_like"/>
    <property type="match status" value="1"/>
</dbReference>
<dbReference type="InterPro" id="IPR000792">
    <property type="entry name" value="Tscrpt_reg_LuxR_C"/>
</dbReference>
<evidence type="ECO:0000259" key="4">
    <source>
        <dbReference type="PROSITE" id="PS50043"/>
    </source>
</evidence>
<dbReference type="InterPro" id="IPR016032">
    <property type="entry name" value="Sig_transdc_resp-reg_C-effctor"/>
</dbReference>
<dbReference type="EMBL" id="BAAABU010000028">
    <property type="protein sequence ID" value="GAA0259014.1"/>
    <property type="molecule type" value="Genomic_DNA"/>
</dbReference>
<dbReference type="SMART" id="SM00421">
    <property type="entry name" value="HTH_LUXR"/>
    <property type="match status" value="1"/>
</dbReference>
<protein>
    <submittedName>
        <fullName evidence="5">LuxR family transcriptional regulator</fullName>
    </submittedName>
</protein>
<organism evidence="5 6">
    <name type="scientific">Saccharothrix mutabilis subsp. mutabilis</name>
    <dbReference type="NCBI Taxonomy" id="66855"/>
    <lineage>
        <taxon>Bacteria</taxon>
        <taxon>Bacillati</taxon>
        <taxon>Actinomycetota</taxon>
        <taxon>Actinomycetes</taxon>
        <taxon>Pseudonocardiales</taxon>
        <taxon>Pseudonocardiaceae</taxon>
        <taxon>Saccharothrix</taxon>
    </lineage>
</organism>
<evidence type="ECO:0000313" key="6">
    <source>
        <dbReference type="Proteomes" id="UP001500416"/>
    </source>
</evidence>
<name>A0ABN0URG0_9PSEU</name>
<dbReference type="SUPFAM" id="SSF52540">
    <property type="entry name" value="P-loop containing nucleoside triphosphate hydrolases"/>
    <property type="match status" value="1"/>
</dbReference>
<feature type="domain" description="HTH luxR-type" evidence="4">
    <location>
        <begin position="801"/>
        <end position="866"/>
    </location>
</feature>
<keyword evidence="3" id="KW-0804">Transcription</keyword>
<dbReference type="InterPro" id="IPR011990">
    <property type="entry name" value="TPR-like_helical_dom_sf"/>
</dbReference>
<evidence type="ECO:0000313" key="5">
    <source>
        <dbReference type="EMBL" id="GAA0259014.1"/>
    </source>
</evidence>
<dbReference type="InterPro" id="IPR027417">
    <property type="entry name" value="P-loop_NTPase"/>
</dbReference>
<gene>
    <name evidence="5" type="ORF">GCM10010492_70000</name>
</gene>
<dbReference type="InterPro" id="IPR041664">
    <property type="entry name" value="AAA_16"/>
</dbReference>
<evidence type="ECO:0000256" key="2">
    <source>
        <dbReference type="ARBA" id="ARBA00023125"/>
    </source>
</evidence>
<sequence>MSDRPKLLARVDLALADGVALLNGPRGIGKTTTLNAAVAQAHARGEIVLRANGACTERWIAGQALADLLASCPGEVTADLRALARPARRGTRTQILRRTGFLGLLARLTADQDVLVAIDDVHWIDTVSADVIAHAARRADDRIRFLFAGQDAAAVPCQASWITVPPMTVCEVADLLAPHRVTERTVSQVHVEAAGNPGVALAVCTGQVRGHVEDALATLTATAWDTVLVCALAARPTSTLLHRSGCSDPDADLEDAVECSLVVVEDGAIRFTPPAAAAVVADLAGAAARHHVHRRLARAVTSAAEVQRHRALSHPEPDERLASALITAARSARRSPGFAAELFLMAANRFPPEKPGRRFDALLSAVEVGVGAGVPGVVAEAARAVLAESANPVHRVRARTALVRHAGQSAPGASDLLAAAEADATDDLASQAGVSLWRAYAATVAADPRTADEEAARAVANAQTIGDTITEAYALALRARARRLLRRPGWKACLDEALAVSLPDTAGHMHLTPQHLAARFATYDDQIDEARTILQRLLGVAEQGPMEDLMSPLCGLVEVAVRQGRCTEAMQHARRAVRTAGQAALSPGPGWYVTALAELAGGDLALARFYAEHGVRACTQDGDVVYRLRNLHALGQTLARQGETRQAIEMLREVQRTEAALGHADPTVLRWQPELVLCLVRVGDHLEAERLVSATRELLDGLGARGAGAGLDRVLAFAWAASGRIDEAIDLVRGAATVFAALGQPLEQGRCLLIEAAVHRRRRRYTAAAHSAATALDVFTRIDAVPWARHARAVAARIAAVGSGVQDLTTTERRVAELVAEGATNREIAQHLYVSPKTVEATLTRVYRKLGLRSRAQLARQLDRQS</sequence>
<dbReference type="InterPro" id="IPR039420">
    <property type="entry name" value="WalR-like"/>
</dbReference>
<evidence type="ECO:0000256" key="1">
    <source>
        <dbReference type="ARBA" id="ARBA00023015"/>
    </source>
</evidence>